<sequence length="337" mass="34478">MLLHEVGHLLRAHGVRGRSLPKPVQHVAWNYAADAEINDDLLAAGVGLPDGVITPKSFGCEDGGIAEDYYTHLIDPATGQQFPDDDDVGCGSGAGCAPVPGELGAAAGEVADGLDDAEADLVRRHVARAVQAAQGKGRGSAPAGLARWAGEVLAPPTVPWDRVLRAVIRRALADQSGRTNYSYARPSRRSLPGIVAPAMRGPSITVSIVIDTSGSMSAGDLSAAMGEVAGVLRAGGVARERVRILSCDAASTSAQAVRSVADVVLVGGGGTDMRVGIDAANAARPAPHVVIVLTDGDTPWPDRSSRAHLVCAVIGNDGALARTPEWASSVQIPVGAL</sequence>
<dbReference type="Proteomes" id="UP001217325">
    <property type="component" value="Unassembled WGS sequence"/>
</dbReference>
<reference evidence="3" key="1">
    <citation type="submission" date="2023-02" db="EMBL/GenBank/DDBJ databases">
        <title>A novel hydrolase synthesized by Rhodococcus erythropolis HQ is responsible for the detoxification of Zearalenone.</title>
        <authorList>
            <person name="Hu J."/>
            <person name="Xu J."/>
        </authorList>
    </citation>
    <scope>NUCLEOTIDE SEQUENCE</scope>
    <source>
        <strain evidence="3">HQ</strain>
    </source>
</reference>
<protein>
    <submittedName>
        <fullName evidence="3">VWA-like domain-containing protein</fullName>
    </submittedName>
</protein>
<accession>A0AAW6LXY0</accession>
<dbReference type="PANTHER" id="PTHR38730:SF1">
    <property type="entry name" value="SLL7028 PROTEIN"/>
    <property type="match status" value="1"/>
</dbReference>
<feature type="domain" description="VWA-like" evidence="1">
    <location>
        <begin position="206"/>
        <end position="332"/>
    </location>
</feature>
<dbReference type="InterPro" id="IPR036465">
    <property type="entry name" value="vWFA_dom_sf"/>
</dbReference>
<evidence type="ECO:0000259" key="2">
    <source>
        <dbReference type="Pfam" id="PF13203"/>
    </source>
</evidence>
<dbReference type="SUPFAM" id="SSF53300">
    <property type="entry name" value="vWA-like"/>
    <property type="match status" value="1"/>
</dbReference>
<name>A0AAW6LXY0_RHOSG</name>
<evidence type="ECO:0000313" key="3">
    <source>
        <dbReference type="EMBL" id="MDE8649977.1"/>
    </source>
</evidence>
<dbReference type="AlphaFoldDB" id="A0AAW6LXY0"/>
<evidence type="ECO:0000313" key="4">
    <source>
        <dbReference type="Proteomes" id="UP001217325"/>
    </source>
</evidence>
<organism evidence="3 4">
    <name type="scientific">Rhodococcus qingshengii</name>
    <dbReference type="NCBI Taxonomy" id="334542"/>
    <lineage>
        <taxon>Bacteria</taxon>
        <taxon>Bacillati</taxon>
        <taxon>Actinomycetota</taxon>
        <taxon>Actinomycetes</taxon>
        <taxon>Mycobacteriales</taxon>
        <taxon>Nocardiaceae</taxon>
        <taxon>Rhodococcus</taxon>
        <taxon>Rhodococcus erythropolis group</taxon>
    </lineage>
</organism>
<comment type="caution">
    <text evidence="3">The sequence shown here is derived from an EMBL/GenBank/DDBJ whole genome shotgun (WGS) entry which is preliminary data.</text>
</comment>
<dbReference type="InterPro" id="IPR018698">
    <property type="entry name" value="VWA-like_dom"/>
</dbReference>
<gene>
    <name evidence="3" type="ORF">PXH69_33995</name>
</gene>
<feature type="domain" description="Putative metallopeptidase" evidence="2">
    <location>
        <begin position="2"/>
        <end position="192"/>
    </location>
</feature>
<dbReference type="Pfam" id="PF13203">
    <property type="entry name" value="DUF2201_N"/>
    <property type="match status" value="1"/>
</dbReference>
<dbReference type="InterPro" id="IPR025154">
    <property type="entry name" value="Put_metallopeptidase_dom"/>
</dbReference>
<dbReference type="Pfam" id="PF09967">
    <property type="entry name" value="DUF2201"/>
    <property type="match status" value="1"/>
</dbReference>
<evidence type="ECO:0000259" key="1">
    <source>
        <dbReference type="Pfam" id="PF09967"/>
    </source>
</evidence>
<proteinExistence type="predicted"/>
<dbReference type="PANTHER" id="PTHR38730">
    <property type="entry name" value="SLL7028 PROTEIN"/>
    <property type="match status" value="1"/>
</dbReference>
<dbReference type="EMBL" id="JARDXE010000040">
    <property type="protein sequence ID" value="MDE8649977.1"/>
    <property type="molecule type" value="Genomic_DNA"/>
</dbReference>
<dbReference type="Gene3D" id="3.40.50.410">
    <property type="entry name" value="von Willebrand factor, type A domain"/>
    <property type="match status" value="1"/>
</dbReference>
<dbReference type="CDD" id="cd00198">
    <property type="entry name" value="vWFA"/>
    <property type="match status" value="1"/>
</dbReference>